<proteinExistence type="predicted"/>
<accession>A0A0V0QPF6</accession>
<dbReference type="EMBL" id="LDAU01000120">
    <property type="protein sequence ID" value="KRX04153.1"/>
    <property type="molecule type" value="Genomic_DNA"/>
</dbReference>
<evidence type="ECO:0000313" key="2">
    <source>
        <dbReference type="Proteomes" id="UP000054937"/>
    </source>
</evidence>
<comment type="caution">
    <text evidence="1">The sequence shown here is derived from an EMBL/GenBank/DDBJ whole genome shotgun (WGS) entry which is preliminary data.</text>
</comment>
<keyword evidence="2" id="KW-1185">Reference proteome</keyword>
<evidence type="ECO:0000313" key="1">
    <source>
        <dbReference type="EMBL" id="KRX04153.1"/>
    </source>
</evidence>
<name>A0A0V0QPF6_PSEPJ</name>
<protein>
    <submittedName>
        <fullName evidence="1">Uncharacterized protein</fullName>
    </submittedName>
</protein>
<organism evidence="1 2">
    <name type="scientific">Pseudocohnilembus persalinus</name>
    <name type="common">Ciliate</name>
    <dbReference type="NCBI Taxonomy" id="266149"/>
    <lineage>
        <taxon>Eukaryota</taxon>
        <taxon>Sar</taxon>
        <taxon>Alveolata</taxon>
        <taxon>Ciliophora</taxon>
        <taxon>Intramacronucleata</taxon>
        <taxon>Oligohymenophorea</taxon>
        <taxon>Scuticociliatia</taxon>
        <taxon>Philasterida</taxon>
        <taxon>Pseudocohnilembidae</taxon>
        <taxon>Pseudocohnilembus</taxon>
    </lineage>
</organism>
<sequence>MNKDLQEEEISYSLVSINSQDSQQTMKNQKSPKNLLDINKQQSQTDTIFSDFRNTSSQLQELKAQSQKNKQFRQKSERQKHECSLCQLCLSSYKISINIISVSGGYIINGNGQGKRIKYEINNNLLYANKNTKMTHYKTIE</sequence>
<dbReference type="AlphaFoldDB" id="A0A0V0QPF6"/>
<gene>
    <name evidence="1" type="ORF">PPERSA_11277</name>
</gene>
<dbReference type="Proteomes" id="UP000054937">
    <property type="component" value="Unassembled WGS sequence"/>
</dbReference>
<reference evidence="1 2" key="1">
    <citation type="journal article" date="2015" name="Sci. Rep.">
        <title>Genome of the facultative scuticociliatosis pathogen Pseudocohnilembus persalinus provides insight into its virulence through horizontal gene transfer.</title>
        <authorList>
            <person name="Xiong J."/>
            <person name="Wang G."/>
            <person name="Cheng J."/>
            <person name="Tian M."/>
            <person name="Pan X."/>
            <person name="Warren A."/>
            <person name="Jiang C."/>
            <person name="Yuan D."/>
            <person name="Miao W."/>
        </authorList>
    </citation>
    <scope>NUCLEOTIDE SEQUENCE [LARGE SCALE GENOMIC DNA]</scope>
    <source>
        <strain evidence="1">36N120E</strain>
    </source>
</reference>
<dbReference type="InParanoid" id="A0A0V0QPF6"/>